<sequence>MPCSTAAPARAGRPTATSRRGVATTIVRDRRRRSSRAGRYPRPGTDGDSRMAGLDAWWRWARRWRQDQLVETCDRVAVLEHVHDAGLLAPRYAFMIVMACGIATLGLLQNSAAVIIGAMLISPLMGPIIGLGMGLATFDLRSIRESLLTLLAGIGLALAISILIVWLSPLKAATSEILARTEPTLFDLLVAVFSGLAGAYATVTRKGETIVGVAIATALMPPLAVVGYGIAVANWDIAGGAAFLFMTNLLAIALSVTIVARLYGFGGSDSPKQTAWQAGLIVASFVLLSIPLGLALKRIALQSQTELIVRSTLEAKAQGVAGRVSALRVESGSDGVAVEAVVLVPRHIAGVETLLQKELGARLGRPVSVHVQEVLTADDASFAQQQGSLAELRRSVTALQDAESVRDAQQRAVADQRSALQTALLPYLGRIQRSADGSHWELWIAADSRMSLARAARIETELDAARKDAAPPLRVYPPLQALPPIALGTADADAPGPDAAAANTLATQAWALQRWRAGAVDAQLATRDDAQAEAWTAALRAALALRGIALGEVQRSRSGEPRLQLALASD</sequence>
<feature type="region of interest" description="Disordered" evidence="1">
    <location>
        <begin position="1"/>
        <end position="48"/>
    </location>
</feature>
<feature type="transmembrane region" description="Helical" evidence="2">
    <location>
        <begin position="237"/>
        <end position="263"/>
    </location>
</feature>
<feature type="transmembrane region" description="Helical" evidence="2">
    <location>
        <begin position="275"/>
        <end position="296"/>
    </location>
</feature>
<evidence type="ECO:0000313" key="4">
    <source>
        <dbReference type="Proteomes" id="UP000308149"/>
    </source>
</evidence>
<feature type="compositionally biased region" description="Low complexity" evidence="1">
    <location>
        <begin position="1"/>
        <end position="21"/>
    </location>
</feature>
<dbReference type="Pfam" id="PF04087">
    <property type="entry name" value="DUF389"/>
    <property type="match status" value="1"/>
</dbReference>
<organism evidence="3 4">
    <name type="scientific">Thermomonas aquatica</name>
    <dbReference type="NCBI Taxonomy" id="2202149"/>
    <lineage>
        <taxon>Bacteria</taxon>
        <taxon>Pseudomonadati</taxon>
        <taxon>Pseudomonadota</taxon>
        <taxon>Gammaproteobacteria</taxon>
        <taxon>Lysobacterales</taxon>
        <taxon>Lysobacteraceae</taxon>
        <taxon>Thermomonas</taxon>
    </lineage>
</organism>
<evidence type="ECO:0000313" key="3">
    <source>
        <dbReference type="EMBL" id="QDA57346.1"/>
    </source>
</evidence>
<dbReference type="PANTHER" id="PTHR20992">
    <property type="entry name" value="AT15442P-RELATED"/>
    <property type="match status" value="1"/>
</dbReference>
<keyword evidence="2" id="KW-0812">Transmembrane</keyword>
<feature type="transmembrane region" description="Helical" evidence="2">
    <location>
        <begin position="210"/>
        <end position="231"/>
    </location>
</feature>
<accession>A0A5B7ZS85</accession>
<dbReference type="AlphaFoldDB" id="A0A5B7ZS85"/>
<reference evidence="3 4" key="1">
    <citation type="submission" date="2019-06" db="EMBL/GenBank/DDBJ databases">
        <title>Thermomonas aquatica sp. nov., isolated from an industrial wastewater treatment plant.</title>
        <authorList>
            <person name="Jeon J.H."/>
            <person name="Park D.-S."/>
        </authorList>
    </citation>
    <scope>NUCLEOTIDE SEQUENCE [LARGE SCALE GENOMIC DNA]</scope>
    <source>
        <strain evidence="3 4">SY21</strain>
    </source>
</reference>
<feature type="transmembrane region" description="Helical" evidence="2">
    <location>
        <begin position="186"/>
        <end position="203"/>
    </location>
</feature>
<dbReference type="KEGG" id="thes:FHQ07_08475"/>
<dbReference type="InterPro" id="IPR005240">
    <property type="entry name" value="DUF389"/>
</dbReference>
<dbReference type="OrthoDB" id="9790659at2"/>
<evidence type="ECO:0000256" key="2">
    <source>
        <dbReference type="SAM" id="Phobius"/>
    </source>
</evidence>
<keyword evidence="2" id="KW-1133">Transmembrane helix</keyword>
<evidence type="ECO:0000256" key="1">
    <source>
        <dbReference type="SAM" id="MobiDB-lite"/>
    </source>
</evidence>
<dbReference type="EMBL" id="CP040871">
    <property type="protein sequence ID" value="QDA57346.1"/>
    <property type="molecule type" value="Genomic_DNA"/>
</dbReference>
<feature type="transmembrane region" description="Helical" evidence="2">
    <location>
        <begin position="114"/>
        <end position="135"/>
    </location>
</feature>
<dbReference type="PANTHER" id="PTHR20992:SF9">
    <property type="entry name" value="AT15442P-RELATED"/>
    <property type="match status" value="1"/>
</dbReference>
<dbReference type="Proteomes" id="UP000308149">
    <property type="component" value="Chromosome"/>
</dbReference>
<protein>
    <submittedName>
        <fullName evidence="3">DUF389 domain-containing protein</fullName>
    </submittedName>
</protein>
<keyword evidence="2" id="KW-0472">Membrane</keyword>
<keyword evidence="4" id="KW-1185">Reference proteome</keyword>
<name>A0A5B7ZS85_9GAMM</name>
<gene>
    <name evidence="3" type="ORF">FHQ07_08475</name>
</gene>
<proteinExistence type="predicted"/>
<feature type="transmembrane region" description="Helical" evidence="2">
    <location>
        <begin position="92"/>
        <end position="108"/>
    </location>
</feature>
<feature type="transmembrane region" description="Helical" evidence="2">
    <location>
        <begin position="147"/>
        <end position="166"/>
    </location>
</feature>